<evidence type="ECO:0000259" key="6">
    <source>
        <dbReference type="Pfam" id="PF01699"/>
    </source>
</evidence>
<feature type="domain" description="Sodium/calcium exchanger membrane region" evidence="6">
    <location>
        <begin position="3"/>
        <end position="142"/>
    </location>
</feature>
<keyword evidence="3 5" id="KW-1133">Transmembrane helix</keyword>
<comment type="caution">
    <text evidence="7">The sequence shown here is derived from an EMBL/GenBank/DDBJ whole genome shotgun (WGS) entry which is preliminary data.</text>
</comment>
<feature type="transmembrane region" description="Helical" evidence="5">
    <location>
        <begin position="287"/>
        <end position="305"/>
    </location>
</feature>
<proteinExistence type="predicted"/>
<dbReference type="PANTHER" id="PTHR10846:SF8">
    <property type="entry name" value="INNER MEMBRANE PROTEIN YRBG"/>
    <property type="match status" value="1"/>
</dbReference>
<keyword evidence="4 5" id="KW-0472">Membrane</keyword>
<dbReference type="GO" id="GO:0006874">
    <property type="term" value="P:intracellular calcium ion homeostasis"/>
    <property type="evidence" value="ECO:0007669"/>
    <property type="project" value="TreeGrafter"/>
</dbReference>
<dbReference type="GO" id="GO:0005262">
    <property type="term" value="F:calcium channel activity"/>
    <property type="evidence" value="ECO:0007669"/>
    <property type="project" value="TreeGrafter"/>
</dbReference>
<feature type="transmembrane region" description="Helical" evidence="5">
    <location>
        <begin position="234"/>
        <end position="255"/>
    </location>
</feature>
<dbReference type="InterPro" id="IPR004837">
    <property type="entry name" value="NaCa_Exmemb"/>
</dbReference>
<dbReference type="GO" id="GO:0008273">
    <property type="term" value="F:calcium, potassium:sodium antiporter activity"/>
    <property type="evidence" value="ECO:0007669"/>
    <property type="project" value="TreeGrafter"/>
</dbReference>
<organism evidence="7 8">
    <name type="scientific">Cetobacterium somerae ATCC BAA-474</name>
    <dbReference type="NCBI Taxonomy" id="1319815"/>
    <lineage>
        <taxon>Bacteria</taxon>
        <taxon>Fusobacteriati</taxon>
        <taxon>Fusobacteriota</taxon>
        <taxon>Fusobacteriia</taxon>
        <taxon>Fusobacteriales</taxon>
        <taxon>Fusobacteriaceae</taxon>
        <taxon>Cetobacterium</taxon>
    </lineage>
</organism>
<dbReference type="GO" id="GO:0005886">
    <property type="term" value="C:plasma membrane"/>
    <property type="evidence" value="ECO:0007669"/>
    <property type="project" value="TreeGrafter"/>
</dbReference>
<evidence type="ECO:0000256" key="1">
    <source>
        <dbReference type="ARBA" id="ARBA00004141"/>
    </source>
</evidence>
<keyword evidence="2 5" id="KW-0812">Transmembrane</keyword>
<sequence>MISLIILLIGVVFLVLGANSLVDGASVIAKRFNIPNIVIGLTIVAFGTSAPELVVNVISALNGKTAITLGNVIGSNVINILVILGITAIIYPLTVARNTVKFEIPIALFASILTYVLAKNGVLSKIDGFILLGFFILFLMYNAYLTVMNREESELEVKNYTLPIATGVTILGFILLVFGGKFIVDSAVDLARNFGISERVISVTVVSLGTSLPELATSVVAAFKKNTDIAIGNVVGSNIFNTFFILGVSAVITPIDVPTTAFIDLILNMVASILLLAFVLRNYRLNRIHGLLFLTVYSTYLYSLFK</sequence>
<dbReference type="Proteomes" id="UP000017081">
    <property type="component" value="Unassembled WGS sequence"/>
</dbReference>
<evidence type="ECO:0000256" key="5">
    <source>
        <dbReference type="SAM" id="Phobius"/>
    </source>
</evidence>
<dbReference type="EMBL" id="AXZF01000005">
    <property type="protein sequence ID" value="ERT69976.1"/>
    <property type="molecule type" value="Genomic_DNA"/>
</dbReference>
<feature type="domain" description="Sodium/calcium exchanger membrane region" evidence="6">
    <location>
        <begin position="165"/>
        <end position="305"/>
    </location>
</feature>
<dbReference type="Gene3D" id="1.20.1420.30">
    <property type="entry name" value="NCX, central ion-binding region"/>
    <property type="match status" value="1"/>
</dbReference>
<feature type="transmembrane region" description="Helical" evidence="5">
    <location>
        <begin position="99"/>
        <end position="117"/>
    </location>
</feature>
<evidence type="ECO:0000313" key="8">
    <source>
        <dbReference type="Proteomes" id="UP000017081"/>
    </source>
</evidence>
<feature type="transmembrane region" description="Helical" evidence="5">
    <location>
        <begin position="261"/>
        <end position="280"/>
    </location>
</feature>
<dbReference type="AlphaFoldDB" id="U7VEN7"/>
<dbReference type="STRING" id="1319815.HMPREF0202_00179"/>
<dbReference type="NCBIfam" id="TIGR00367">
    <property type="entry name" value="calcium/sodium antiporter"/>
    <property type="match status" value="1"/>
</dbReference>
<dbReference type="eggNOG" id="COG0530">
    <property type="taxonomic scope" value="Bacteria"/>
</dbReference>
<dbReference type="InterPro" id="IPR044880">
    <property type="entry name" value="NCX_ion-bd_dom_sf"/>
</dbReference>
<name>U7VEN7_9FUSO</name>
<dbReference type="Pfam" id="PF01699">
    <property type="entry name" value="Na_Ca_ex"/>
    <property type="match status" value="2"/>
</dbReference>
<dbReference type="InterPro" id="IPR004481">
    <property type="entry name" value="K/Na/Ca-exchanger"/>
</dbReference>
<feature type="transmembrane region" description="Helical" evidence="5">
    <location>
        <begin position="129"/>
        <end position="148"/>
    </location>
</feature>
<evidence type="ECO:0000256" key="2">
    <source>
        <dbReference type="ARBA" id="ARBA00022692"/>
    </source>
</evidence>
<dbReference type="HOGENOM" id="CLU_007948_0_3_0"/>
<dbReference type="PANTHER" id="PTHR10846">
    <property type="entry name" value="SODIUM/POTASSIUM/CALCIUM EXCHANGER"/>
    <property type="match status" value="1"/>
</dbReference>
<dbReference type="RefSeq" id="WP_023049728.1">
    <property type="nucleotide sequence ID" value="NZ_CP173062.2"/>
</dbReference>
<gene>
    <name evidence="7" type="ORF">HMPREF0202_00179</name>
</gene>
<comment type="subcellular location">
    <subcellularLocation>
        <location evidence="1">Membrane</location>
        <topology evidence="1">Multi-pass membrane protein</topology>
    </subcellularLocation>
</comment>
<feature type="transmembrane region" description="Helical" evidence="5">
    <location>
        <begin position="160"/>
        <end position="184"/>
    </location>
</feature>
<protein>
    <recommendedName>
        <fullName evidence="6">Sodium/calcium exchanger membrane region domain-containing protein</fullName>
    </recommendedName>
</protein>
<reference evidence="7 8" key="1">
    <citation type="submission" date="2013-08" db="EMBL/GenBank/DDBJ databases">
        <authorList>
            <person name="Weinstock G."/>
            <person name="Sodergren E."/>
            <person name="Wylie T."/>
            <person name="Fulton L."/>
            <person name="Fulton R."/>
            <person name="Fronick C."/>
            <person name="O'Laughlin M."/>
            <person name="Godfrey J."/>
            <person name="Miner T."/>
            <person name="Herter B."/>
            <person name="Appelbaum E."/>
            <person name="Cordes M."/>
            <person name="Lek S."/>
            <person name="Wollam A."/>
            <person name="Pepin K.H."/>
            <person name="Palsikar V.B."/>
            <person name="Mitreva M."/>
            <person name="Wilson R.K."/>
        </authorList>
    </citation>
    <scope>NUCLEOTIDE SEQUENCE [LARGE SCALE GENOMIC DNA]</scope>
    <source>
        <strain evidence="7 8">ATCC BAA-474</strain>
    </source>
</reference>
<accession>U7VEN7</accession>
<feature type="transmembrane region" description="Helical" evidence="5">
    <location>
        <begin position="34"/>
        <end position="61"/>
    </location>
</feature>
<evidence type="ECO:0000313" key="7">
    <source>
        <dbReference type="EMBL" id="ERT69976.1"/>
    </source>
</evidence>
<feature type="transmembrane region" description="Helical" evidence="5">
    <location>
        <begin position="73"/>
        <end position="93"/>
    </location>
</feature>
<evidence type="ECO:0000256" key="4">
    <source>
        <dbReference type="ARBA" id="ARBA00023136"/>
    </source>
</evidence>
<keyword evidence="8" id="KW-1185">Reference proteome</keyword>
<evidence type="ECO:0000256" key="3">
    <source>
        <dbReference type="ARBA" id="ARBA00022989"/>
    </source>
</evidence>